<sequence>MTTHDITSRSTTGAPAAPAVPPVADRAAWSAARAGLLVREKAHTREADAIAAARRRLPMTEVDARSAVVGPDGPTTLLDLFSGREELVVYQHMWHAGAAIEDQCAGCTLTYVAVQDPVYLIARGVSFAVFAEAPYAELAPFVEFMGYPQHWYSVAAVEDEVVRGDNTGTWVCFLRRGERVYLTGSLTGRGCEATMPALALLDLTPRGRLESWQDHPEGWPEGRGPGWFWRADADGAGNDWSGGRPTAQWSRPGATPVGEAAHGHRH</sequence>
<reference evidence="2 3" key="1">
    <citation type="submission" date="2022-02" db="EMBL/GenBank/DDBJ databases">
        <title>The car tank lid bacteriome: a reservoir of bacteria with potential in bioremediation of fuel.</title>
        <authorList>
            <person name="Vidal-Verdu A."/>
            <person name="Gomez-Martinez D."/>
            <person name="Latorre-Perez A."/>
            <person name="Pereto J."/>
            <person name="Porcar M."/>
        </authorList>
    </citation>
    <scope>NUCLEOTIDE SEQUENCE [LARGE SCALE GENOMIC DNA]</scope>
    <source>
        <strain evidence="2 3">4D.3</strain>
    </source>
</reference>
<protein>
    <submittedName>
        <fullName evidence="2">DUF899 domain-containing protein</fullName>
    </submittedName>
</protein>
<gene>
    <name evidence="2" type="ORF">M1843_06355</name>
</gene>
<evidence type="ECO:0000313" key="2">
    <source>
        <dbReference type="EMBL" id="MCK9793365.1"/>
    </source>
</evidence>
<feature type="region of interest" description="Disordered" evidence="1">
    <location>
        <begin position="1"/>
        <end position="20"/>
    </location>
</feature>
<dbReference type="RefSeq" id="WP_416343217.1">
    <property type="nucleotide sequence ID" value="NZ_JALQCY010000002.1"/>
</dbReference>
<dbReference type="Pfam" id="PF05988">
    <property type="entry name" value="DUF899"/>
    <property type="match status" value="1"/>
</dbReference>
<proteinExistence type="predicted"/>
<evidence type="ECO:0000256" key="1">
    <source>
        <dbReference type="SAM" id="MobiDB-lite"/>
    </source>
</evidence>
<evidence type="ECO:0000313" key="3">
    <source>
        <dbReference type="Proteomes" id="UP001651050"/>
    </source>
</evidence>
<comment type="caution">
    <text evidence="2">The sequence shown here is derived from an EMBL/GenBank/DDBJ whole genome shotgun (WGS) entry which is preliminary data.</text>
</comment>
<dbReference type="InterPro" id="IPR010296">
    <property type="entry name" value="DUF899_thioredox"/>
</dbReference>
<organism evidence="2 3">
    <name type="scientific">Isoptericola peretonis</name>
    <dbReference type="NCBI Taxonomy" id="2918523"/>
    <lineage>
        <taxon>Bacteria</taxon>
        <taxon>Bacillati</taxon>
        <taxon>Actinomycetota</taxon>
        <taxon>Actinomycetes</taxon>
        <taxon>Micrococcales</taxon>
        <taxon>Promicromonosporaceae</taxon>
        <taxon>Isoptericola</taxon>
    </lineage>
</organism>
<feature type="compositionally biased region" description="Polar residues" evidence="1">
    <location>
        <begin position="1"/>
        <end position="13"/>
    </location>
</feature>
<accession>A0ABT0J1K7</accession>
<keyword evidence="3" id="KW-1185">Reference proteome</keyword>
<dbReference type="EMBL" id="JALQCY010000002">
    <property type="protein sequence ID" value="MCK9793365.1"/>
    <property type="molecule type" value="Genomic_DNA"/>
</dbReference>
<dbReference type="Proteomes" id="UP001651050">
    <property type="component" value="Unassembled WGS sequence"/>
</dbReference>
<name>A0ABT0J1K7_9MICO</name>
<feature type="region of interest" description="Disordered" evidence="1">
    <location>
        <begin position="239"/>
        <end position="266"/>
    </location>
</feature>